<reference evidence="1 2" key="1">
    <citation type="submission" date="2016-06" db="EMBL/GenBank/DDBJ databases">
        <title>Three novel species with peptidoglycan cell walls form the new genus Lacunisphaera gen. nov. in the family Opitutaceae of the verrucomicrobial subdivision 4.</title>
        <authorList>
            <person name="Rast P."/>
            <person name="Gloeckner I."/>
            <person name="Jogler M."/>
            <person name="Boedeker C."/>
            <person name="Jeske O."/>
            <person name="Wiegand S."/>
            <person name="Reinhardt R."/>
            <person name="Schumann P."/>
            <person name="Rohde M."/>
            <person name="Spring S."/>
            <person name="Gloeckner F.O."/>
            <person name="Jogler C."/>
        </authorList>
    </citation>
    <scope>NUCLEOTIDE SEQUENCE [LARGE SCALE GENOMIC DNA]</scope>
    <source>
        <strain evidence="1 2">IG16b</strain>
    </source>
</reference>
<proteinExistence type="predicted"/>
<dbReference type="EMBL" id="CP016094">
    <property type="protein sequence ID" value="AOS45482.1"/>
    <property type="molecule type" value="Genomic_DNA"/>
</dbReference>
<protein>
    <recommendedName>
        <fullName evidence="3">Small basic protein</fullName>
    </recommendedName>
</protein>
<accession>A0A1D8AX59</accession>
<dbReference type="KEGG" id="obg:Verru16b_02563"/>
<evidence type="ECO:0000313" key="2">
    <source>
        <dbReference type="Proteomes" id="UP000095228"/>
    </source>
</evidence>
<organism evidence="1 2">
    <name type="scientific">Lacunisphaera limnophila</name>
    <dbReference type="NCBI Taxonomy" id="1838286"/>
    <lineage>
        <taxon>Bacteria</taxon>
        <taxon>Pseudomonadati</taxon>
        <taxon>Verrucomicrobiota</taxon>
        <taxon>Opitutia</taxon>
        <taxon>Opitutales</taxon>
        <taxon>Opitutaceae</taxon>
        <taxon>Lacunisphaera</taxon>
    </lineage>
</organism>
<gene>
    <name evidence="1" type="ORF">Verru16b_02563</name>
</gene>
<dbReference type="Proteomes" id="UP000095228">
    <property type="component" value="Chromosome"/>
</dbReference>
<dbReference type="InterPro" id="IPR026405">
    <property type="entry name" value="Chlam/Ver/Plancto_rRNA"/>
</dbReference>
<evidence type="ECO:0008006" key="3">
    <source>
        <dbReference type="Google" id="ProtNLM"/>
    </source>
</evidence>
<dbReference type="NCBIfam" id="TIGR04137">
    <property type="entry name" value="Chlam_Ver_rRNA"/>
    <property type="match status" value="1"/>
</dbReference>
<sequence>MGYRELYFPTLPADKITLNQHPFMSQHPSLKAPGGGVVVKRNVLKRFERVALLKKRGQWKEGDRVQGLRKTKADV</sequence>
<dbReference type="STRING" id="1838286.Verru16b_02563"/>
<keyword evidence="2" id="KW-1185">Reference proteome</keyword>
<evidence type="ECO:0000313" key="1">
    <source>
        <dbReference type="EMBL" id="AOS45482.1"/>
    </source>
</evidence>
<dbReference type="AlphaFoldDB" id="A0A1D8AX59"/>
<dbReference type="PATRIC" id="fig|1838286.3.peg.2578"/>
<name>A0A1D8AX59_9BACT</name>